<evidence type="ECO:0000256" key="1">
    <source>
        <dbReference type="SAM" id="MobiDB-lite"/>
    </source>
</evidence>
<sequence length="317" mass="35813">MDKVAGSQDDRHLHQVKKRKRSIVIPGTSKFRVVLRQKETNSDHTRLIGDRLYQGNKDNSCMVQNTLSYGGSTVRNTFQEEEHCGASKQKEGTTPFYNSYERIDQSENQPTFRKNPKIEIPKTCATIESTVKVASKSVYNTGNVVHPYKRKHFEDTGAYYPVNCSELAMQDAFGNFAQVDSEIESKKKLKANTKSYIPGTSKFRINLTGLNSNKTKHTVMDNKGKSDFEPGDIWRGGVTSLQSVKTCSMCLKRNSHAGGCCEHEYENVFFCEIEYKGKRLGRYDSNTGFGTDKYVQFVSSVLEHIEFGCPDLMSPKS</sequence>
<feature type="compositionally biased region" description="Basic and acidic residues" evidence="1">
    <location>
        <begin position="1"/>
        <end position="13"/>
    </location>
</feature>
<dbReference type="AlphaFoldDB" id="A0A1R1PPE9"/>
<organism evidence="2 3">
    <name type="scientific">Zancudomyces culisetae</name>
    <name type="common">Gut fungus</name>
    <name type="synonym">Smittium culisetae</name>
    <dbReference type="NCBI Taxonomy" id="1213189"/>
    <lineage>
        <taxon>Eukaryota</taxon>
        <taxon>Fungi</taxon>
        <taxon>Fungi incertae sedis</taxon>
        <taxon>Zoopagomycota</taxon>
        <taxon>Kickxellomycotina</taxon>
        <taxon>Harpellomycetes</taxon>
        <taxon>Harpellales</taxon>
        <taxon>Legeriomycetaceae</taxon>
        <taxon>Zancudomyces</taxon>
    </lineage>
</organism>
<dbReference type="Proteomes" id="UP000188320">
    <property type="component" value="Unassembled WGS sequence"/>
</dbReference>
<dbReference type="EMBL" id="LSSK01000579">
    <property type="protein sequence ID" value="OMH82838.1"/>
    <property type="molecule type" value="Genomic_DNA"/>
</dbReference>
<name>A0A1R1PPE9_ZANCU</name>
<feature type="region of interest" description="Disordered" evidence="1">
    <location>
        <begin position="1"/>
        <end position="20"/>
    </location>
</feature>
<evidence type="ECO:0000313" key="3">
    <source>
        <dbReference type="Proteomes" id="UP000188320"/>
    </source>
</evidence>
<comment type="caution">
    <text evidence="2">The sequence shown here is derived from an EMBL/GenBank/DDBJ whole genome shotgun (WGS) entry which is preliminary data.</text>
</comment>
<gene>
    <name evidence="2" type="ORF">AX774_g3663</name>
</gene>
<reference evidence="3" key="1">
    <citation type="submission" date="2017-01" db="EMBL/GenBank/DDBJ databases">
        <authorList>
            <person name="Wang Y."/>
            <person name="White M."/>
            <person name="Kvist S."/>
            <person name="Moncalvo J.-M."/>
        </authorList>
    </citation>
    <scope>NUCLEOTIDE SEQUENCE [LARGE SCALE GENOMIC DNA]</scope>
    <source>
        <strain evidence="3">COL-18-3</strain>
    </source>
</reference>
<evidence type="ECO:0000313" key="2">
    <source>
        <dbReference type="EMBL" id="OMH82838.1"/>
    </source>
</evidence>
<keyword evidence="3" id="KW-1185">Reference proteome</keyword>
<protein>
    <submittedName>
        <fullName evidence="2">Uncharacterized protein</fullName>
    </submittedName>
</protein>
<proteinExistence type="predicted"/>
<accession>A0A1R1PPE9</accession>